<comment type="caution">
    <text evidence="1">The sequence shown here is derived from an EMBL/GenBank/DDBJ whole genome shotgun (WGS) entry which is preliminary data.</text>
</comment>
<gene>
    <name evidence="1" type="ORF">MES5069_650011</name>
</gene>
<keyword evidence="2" id="KW-1185">Reference proteome</keyword>
<protein>
    <submittedName>
        <fullName evidence="1">Uncharacterized protein</fullName>
    </submittedName>
</protein>
<reference evidence="1 2" key="1">
    <citation type="submission" date="2022-03" db="EMBL/GenBank/DDBJ databases">
        <authorList>
            <person name="Brunel B."/>
        </authorList>
    </citation>
    <scope>NUCLEOTIDE SEQUENCE [LARGE SCALE GENOMIC DNA]</scope>
    <source>
        <strain evidence="1">STM5069sample</strain>
    </source>
</reference>
<proteinExistence type="predicted"/>
<dbReference type="EMBL" id="CAKXZT010000163">
    <property type="protein sequence ID" value="CAH2408025.1"/>
    <property type="molecule type" value="Genomic_DNA"/>
</dbReference>
<dbReference type="Proteomes" id="UP001153050">
    <property type="component" value="Unassembled WGS sequence"/>
</dbReference>
<name>A0ABM9EF84_9HYPH</name>
<accession>A0ABM9EF84</accession>
<evidence type="ECO:0000313" key="2">
    <source>
        <dbReference type="Proteomes" id="UP001153050"/>
    </source>
</evidence>
<sequence>MEQLTQMKVRRTDEGLSRSMLRLTYVNLRIASYN</sequence>
<evidence type="ECO:0000313" key="1">
    <source>
        <dbReference type="EMBL" id="CAH2408025.1"/>
    </source>
</evidence>
<organism evidence="1 2">
    <name type="scientific">Mesorhizobium escarrei</name>
    <dbReference type="NCBI Taxonomy" id="666018"/>
    <lineage>
        <taxon>Bacteria</taxon>
        <taxon>Pseudomonadati</taxon>
        <taxon>Pseudomonadota</taxon>
        <taxon>Alphaproteobacteria</taxon>
        <taxon>Hyphomicrobiales</taxon>
        <taxon>Phyllobacteriaceae</taxon>
        <taxon>Mesorhizobium</taxon>
    </lineage>
</organism>